<proteinExistence type="predicted"/>
<evidence type="ECO:0000313" key="2">
    <source>
        <dbReference type="Proteomes" id="UP000735302"/>
    </source>
</evidence>
<name>A0AAV4B436_9GAST</name>
<gene>
    <name evidence="1" type="ORF">PoB_004035000</name>
</gene>
<protein>
    <submittedName>
        <fullName evidence="1">Uncharacterized protein</fullName>
    </submittedName>
</protein>
<accession>A0AAV4B436</accession>
<comment type="caution">
    <text evidence="1">The sequence shown here is derived from an EMBL/GenBank/DDBJ whole genome shotgun (WGS) entry which is preliminary data.</text>
</comment>
<keyword evidence="2" id="KW-1185">Reference proteome</keyword>
<evidence type="ECO:0000313" key="1">
    <source>
        <dbReference type="EMBL" id="GFO13845.1"/>
    </source>
</evidence>
<dbReference type="Proteomes" id="UP000735302">
    <property type="component" value="Unassembled WGS sequence"/>
</dbReference>
<reference evidence="1 2" key="1">
    <citation type="journal article" date="2021" name="Elife">
        <title>Chloroplast acquisition without the gene transfer in kleptoplastic sea slugs, Plakobranchus ocellatus.</title>
        <authorList>
            <person name="Maeda T."/>
            <person name="Takahashi S."/>
            <person name="Yoshida T."/>
            <person name="Shimamura S."/>
            <person name="Takaki Y."/>
            <person name="Nagai Y."/>
            <person name="Toyoda A."/>
            <person name="Suzuki Y."/>
            <person name="Arimoto A."/>
            <person name="Ishii H."/>
            <person name="Satoh N."/>
            <person name="Nishiyama T."/>
            <person name="Hasebe M."/>
            <person name="Maruyama T."/>
            <person name="Minagawa J."/>
            <person name="Obokata J."/>
            <person name="Shigenobu S."/>
        </authorList>
    </citation>
    <scope>NUCLEOTIDE SEQUENCE [LARGE SCALE GENOMIC DNA]</scope>
</reference>
<sequence length="107" mass="12275">MSVMVSAAMTRPQALREMTIRPLRVHTVERHGGVHRDQLISLQQEDPKIQGLMCAKKTSRVWNKIVSFEKIKGHLVSQIRGCWKKYQHETGGPTKFTARIRDVGDPR</sequence>
<organism evidence="1 2">
    <name type="scientific">Plakobranchus ocellatus</name>
    <dbReference type="NCBI Taxonomy" id="259542"/>
    <lineage>
        <taxon>Eukaryota</taxon>
        <taxon>Metazoa</taxon>
        <taxon>Spiralia</taxon>
        <taxon>Lophotrochozoa</taxon>
        <taxon>Mollusca</taxon>
        <taxon>Gastropoda</taxon>
        <taxon>Heterobranchia</taxon>
        <taxon>Euthyneura</taxon>
        <taxon>Panpulmonata</taxon>
        <taxon>Sacoglossa</taxon>
        <taxon>Placobranchoidea</taxon>
        <taxon>Plakobranchidae</taxon>
        <taxon>Plakobranchus</taxon>
    </lineage>
</organism>
<dbReference type="AlphaFoldDB" id="A0AAV4B436"/>
<dbReference type="EMBL" id="BLXT01004508">
    <property type="protein sequence ID" value="GFO13845.1"/>
    <property type="molecule type" value="Genomic_DNA"/>
</dbReference>